<feature type="compositionally biased region" description="Basic and acidic residues" evidence="4">
    <location>
        <begin position="250"/>
        <end position="266"/>
    </location>
</feature>
<keyword evidence="6" id="KW-1185">Reference proteome</keyword>
<evidence type="ECO:0008006" key="7">
    <source>
        <dbReference type="Google" id="ProtNLM"/>
    </source>
</evidence>
<dbReference type="PANTHER" id="PTHR21331">
    <property type="entry name" value="BRCA1-ASSOCIATED ATM ACTIVATOR 1"/>
    <property type="match status" value="1"/>
</dbReference>
<evidence type="ECO:0000256" key="4">
    <source>
        <dbReference type="SAM" id="MobiDB-lite"/>
    </source>
</evidence>
<comment type="caution">
    <text evidence="5">The sequence shown here is derived from an EMBL/GenBank/DDBJ whole genome shotgun (WGS) entry which is preliminary data.</text>
</comment>
<dbReference type="GO" id="GO:0006974">
    <property type="term" value="P:DNA damage response"/>
    <property type="evidence" value="ECO:0007669"/>
    <property type="project" value="InterPro"/>
</dbReference>
<reference evidence="5" key="1">
    <citation type="submission" date="2022-03" db="EMBL/GenBank/DDBJ databases">
        <authorList>
            <person name="Martin C."/>
        </authorList>
    </citation>
    <scope>NUCLEOTIDE SEQUENCE</scope>
</reference>
<protein>
    <recommendedName>
        <fullName evidence="7">BRCA1-associated ATM activator 1</fullName>
    </recommendedName>
</protein>
<dbReference type="Proteomes" id="UP000749559">
    <property type="component" value="Unassembled WGS sequence"/>
</dbReference>
<comment type="subcellular location">
    <subcellularLocation>
        <location evidence="1">Cytoplasm</location>
    </subcellularLocation>
</comment>
<proteinExistence type="inferred from homology"/>
<evidence type="ECO:0000256" key="1">
    <source>
        <dbReference type="ARBA" id="ARBA00004496"/>
    </source>
</evidence>
<dbReference type="GO" id="GO:0008283">
    <property type="term" value="P:cell population proliferation"/>
    <property type="evidence" value="ECO:0007669"/>
    <property type="project" value="InterPro"/>
</dbReference>
<evidence type="ECO:0000313" key="5">
    <source>
        <dbReference type="EMBL" id="CAH1794750.1"/>
    </source>
</evidence>
<organism evidence="5 6">
    <name type="scientific">Owenia fusiformis</name>
    <name type="common">Polychaete worm</name>
    <dbReference type="NCBI Taxonomy" id="6347"/>
    <lineage>
        <taxon>Eukaryota</taxon>
        <taxon>Metazoa</taxon>
        <taxon>Spiralia</taxon>
        <taxon>Lophotrochozoa</taxon>
        <taxon>Annelida</taxon>
        <taxon>Polychaeta</taxon>
        <taxon>Sedentaria</taxon>
        <taxon>Canalipalpata</taxon>
        <taxon>Sabellida</taxon>
        <taxon>Oweniida</taxon>
        <taxon>Oweniidae</taxon>
        <taxon>Owenia</taxon>
    </lineage>
</organism>
<comment type="similarity">
    <text evidence="3">Belongs to the BRAT1 family.</text>
</comment>
<feature type="compositionally biased region" description="Low complexity" evidence="4">
    <location>
        <begin position="235"/>
        <end position="244"/>
    </location>
</feature>
<feature type="region of interest" description="Disordered" evidence="4">
    <location>
        <begin position="235"/>
        <end position="274"/>
    </location>
</feature>
<keyword evidence="2" id="KW-0963">Cytoplasm</keyword>
<dbReference type="GO" id="GO:0005634">
    <property type="term" value="C:nucleus"/>
    <property type="evidence" value="ECO:0007669"/>
    <property type="project" value="TreeGrafter"/>
</dbReference>
<name>A0A8S4PPN3_OWEFU</name>
<evidence type="ECO:0000313" key="6">
    <source>
        <dbReference type="Proteomes" id="UP000749559"/>
    </source>
</evidence>
<dbReference type="InterPro" id="IPR011989">
    <property type="entry name" value="ARM-like"/>
</dbReference>
<dbReference type="SUPFAM" id="SSF48371">
    <property type="entry name" value="ARM repeat"/>
    <property type="match status" value="1"/>
</dbReference>
<evidence type="ECO:0000256" key="2">
    <source>
        <dbReference type="ARBA" id="ARBA00022490"/>
    </source>
</evidence>
<evidence type="ECO:0000256" key="3">
    <source>
        <dbReference type="ARBA" id="ARBA00061308"/>
    </source>
</evidence>
<gene>
    <name evidence="5" type="ORF">OFUS_LOCUS19395</name>
</gene>
<dbReference type="Gene3D" id="1.25.10.10">
    <property type="entry name" value="Leucine-rich Repeat Variant"/>
    <property type="match status" value="1"/>
</dbReference>
<dbReference type="AlphaFoldDB" id="A0A8S4PPN3"/>
<dbReference type="EMBL" id="CAIIXF020000009">
    <property type="protein sequence ID" value="CAH1794750.1"/>
    <property type="molecule type" value="Genomic_DNA"/>
</dbReference>
<dbReference type="InterPro" id="IPR016024">
    <property type="entry name" value="ARM-type_fold"/>
</dbReference>
<accession>A0A8S4PPN3</accession>
<dbReference type="PANTHER" id="PTHR21331:SF2">
    <property type="entry name" value="BRCA1-ASSOCIATED ATM ACTIVATOR 1"/>
    <property type="match status" value="1"/>
</dbReference>
<dbReference type="InterPro" id="IPR038904">
    <property type="entry name" value="BRAT1"/>
</dbReference>
<dbReference type="OrthoDB" id="10057956at2759"/>
<dbReference type="GO" id="GO:0005737">
    <property type="term" value="C:cytoplasm"/>
    <property type="evidence" value="ECO:0007669"/>
    <property type="project" value="UniProtKB-SubCell"/>
</dbReference>
<sequence>MPSETGSSCLFSALKMTQNTPQTISVTNSHDTSSTMTLVSYCRRVLQAFLDTKADIFDDTCMDKLIEWLESFFESSTMLTETNVAVQDLQNFIVNDFLVAFPMKQHSSSMNTFNLKLISGLQSILTDTGYVWNICAKYTQCNSVWDDPSVRYAWLNTVKSLIKTQSQMNNVDLMSSMLHPLKCNNGSEKDEVVQKDLIASAGILEVIWQCVLDKSMFVANAAQDLLVTLLQHSNSSQNNSKLNNGYVPNHQRDESRMRSGTDEHSKPIAAEDDPKADADISNIHELCNNFFIEKVCKGIRHTQDKNLTFIPLDNSSTDNVTMIRLNILHKLGVRDSVLLVKVLEQSDAIHNIEDSIKDLHTEATIKRTACKVYALYVKETTWVNSLDFLDSLRSSNAGNVGPCRTSALSLAVELYLLIPSCPESLQPKMLQALEDAINEPLQLLLEEGVVSNAQEEDAKMKNAVALVLSGLQRILEKGLYRCKATFPLLVKLFTTLYPVRYQDPPSVLNNPRIKAQLWKTIGECLKSEDVFGEGDLRCLLTTLLSMLEGSEMTSHEMMSGLTVAQLTIRKLTCQLKEPISQNSYLLDAEMDEQIAKMLQKCLCAVDWSIRDSAVKLIKDLMTGLGNEMMLKVCGCMKNYGIISTVYGSLKDGESYVRSTTLATLSHVVENTGAWSTTGGENTGLWSCFLSQVGGLQEVLNDIFKIIREDTEAVARRPAVTCLTTIYRCNICNSVESQEMQNIRESVYQCMADAMDDFDWEVKMNSLLFWETVLLDVTKEKVHDIVPSYAAGLFPPPKKQKIGQHFDKTEHVHDADDVQRAIRNLCENGCLGALLSGVRDYESQVVIKACQLIQKFRIFIEVAGITRESLKQLCQYKLKIGNMNEIFEDTGPNDEKDGNTQNITGSNDIASNGVNIETKISENDFAMEMSQTIQKLLEVDVDRTLTELEGVDYIESPMSLLQDILASLEENQDEDKHVDCY</sequence>